<dbReference type="InterPro" id="IPR039421">
    <property type="entry name" value="Type_1_exporter"/>
</dbReference>
<dbReference type="InterPro" id="IPR003439">
    <property type="entry name" value="ABC_transporter-like_ATP-bd"/>
</dbReference>
<feature type="domain" description="ABC transporter" evidence="9">
    <location>
        <begin position="387"/>
        <end position="627"/>
    </location>
</feature>
<evidence type="ECO:0000256" key="8">
    <source>
        <dbReference type="SAM" id="Phobius"/>
    </source>
</evidence>
<dbReference type="Pfam" id="PF00005">
    <property type="entry name" value="ABC_tran"/>
    <property type="match status" value="1"/>
</dbReference>
<proteinExistence type="predicted"/>
<dbReference type="GO" id="GO:0005524">
    <property type="term" value="F:ATP binding"/>
    <property type="evidence" value="ECO:0007669"/>
    <property type="project" value="UniProtKB-KW"/>
</dbReference>
<dbReference type="EMBL" id="BAAAZP010000203">
    <property type="protein sequence ID" value="GAA3709377.1"/>
    <property type="molecule type" value="Genomic_DNA"/>
</dbReference>
<dbReference type="Proteomes" id="UP001500902">
    <property type="component" value="Unassembled WGS sequence"/>
</dbReference>
<comment type="caution">
    <text evidence="11">The sequence shown here is derived from an EMBL/GenBank/DDBJ whole genome shotgun (WGS) entry which is preliminary data.</text>
</comment>
<feature type="transmembrane region" description="Helical" evidence="8">
    <location>
        <begin position="163"/>
        <end position="183"/>
    </location>
</feature>
<gene>
    <name evidence="11" type="ORF">GCM10022224_088650</name>
</gene>
<dbReference type="PANTHER" id="PTHR24221">
    <property type="entry name" value="ATP-BINDING CASSETTE SUB-FAMILY B"/>
    <property type="match status" value="1"/>
</dbReference>
<feature type="transmembrane region" description="Helical" evidence="8">
    <location>
        <begin position="189"/>
        <end position="214"/>
    </location>
</feature>
<dbReference type="InterPro" id="IPR017871">
    <property type="entry name" value="ABC_transporter-like_CS"/>
</dbReference>
<evidence type="ECO:0000256" key="1">
    <source>
        <dbReference type="ARBA" id="ARBA00004651"/>
    </source>
</evidence>
<dbReference type="Gene3D" id="1.20.1560.10">
    <property type="entry name" value="ABC transporter type 1, transmembrane domain"/>
    <property type="match status" value="1"/>
</dbReference>
<accession>A0ABP7DS29</accession>
<evidence type="ECO:0000313" key="12">
    <source>
        <dbReference type="Proteomes" id="UP001500902"/>
    </source>
</evidence>
<feature type="region of interest" description="Disordered" evidence="7">
    <location>
        <begin position="347"/>
        <end position="382"/>
    </location>
</feature>
<dbReference type="PROSITE" id="PS00211">
    <property type="entry name" value="ABC_TRANSPORTER_1"/>
    <property type="match status" value="1"/>
</dbReference>
<sequence>MSDPSLSPATAAEFTEPPQIEMRRLPGLLGGALKLTFAAARREFLLITALQAVGGLGLLLPILGGRDLLDRLLVAEAGSSLAGMLLQGALILGLLGVIGLATAVATSRDDVLSEQLNRYALGRVLDVACTIELEQFERPEFHNRLERASMSARIRPHQLTQGLSALTSAVMSTVGIALALAAIEPLLVPATLLAGVPLWFASLRSGGVLFDALFRLTPAERERSYLLDVLTTRRAAKEVRAFGLAGYLRARWERRTDERLAEIRVTARRRLRITILARLTSGVALGSVLGLVLAMAVTGGMTVADAGAAATAVLLLGVRLRTAAAGTDQLFEAAPFLQDLQGFVALAPGSSPPPQPPKLPQLGKVPQAPKSPPSPQARPEPVGFRRLRVENLTFRYPSGEHPVLRNVSMEIGAGQVVALVGENGSGKTTLAKLLSHLYRPQAGRILYDDVDVTAADPDRLRHSIAVLFQDFQRYLFSAADNVGMGRWERADDRAAVMQAARAAGAHDLLAALSQGYESLLGPEFVGGIDLSGGQWQRVAMARAFFREAPFIILDEPTATLDARAEHLLFEQLRTLLAGRTVLLISHRFATVRMADHIYVLDGGQVAEHGTHDQLMSAGGRYAELFTLQAAGYLEPQPRDSG</sequence>
<dbReference type="InterPro" id="IPR003593">
    <property type="entry name" value="AAA+_ATPase"/>
</dbReference>
<dbReference type="Gene3D" id="3.40.50.300">
    <property type="entry name" value="P-loop containing nucleotide triphosphate hydrolases"/>
    <property type="match status" value="1"/>
</dbReference>
<feature type="compositionally biased region" description="Pro residues" evidence="7">
    <location>
        <begin position="350"/>
        <end position="359"/>
    </location>
</feature>
<dbReference type="InterPro" id="IPR036640">
    <property type="entry name" value="ABC1_TM_sf"/>
</dbReference>
<feature type="transmembrane region" description="Helical" evidence="8">
    <location>
        <begin position="44"/>
        <end position="64"/>
    </location>
</feature>
<name>A0ABP7DS29_9ACTN</name>
<organism evidence="11 12">
    <name type="scientific">Nonomuraea antimicrobica</name>
    <dbReference type="NCBI Taxonomy" id="561173"/>
    <lineage>
        <taxon>Bacteria</taxon>
        <taxon>Bacillati</taxon>
        <taxon>Actinomycetota</taxon>
        <taxon>Actinomycetes</taxon>
        <taxon>Streptosporangiales</taxon>
        <taxon>Streptosporangiaceae</taxon>
        <taxon>Nonomuraea</taxon>
    </lineage>
</organism>
<dbReference type="PANTHER" id="PTHR24221:SF654">
    <property type="entry name" value="ATP-BINDING CASSETTE SUB-FAMILY B MEMBER 6"/>
    <property type="match status" value="1"/>
</dbReference>
<keyword evidence="6 8" id="KW-0472">Membrane</keyword>
<evidence type="ECO:0000256" key="3">
    <source>
        <dbReference type="ARBA" id="ARBA00022741"/>
    </source>
</evidence>
<dbReference type="SUPFAM" id="SSF52540">
    <property type="entry name" value="P-loop containing nucleoside triphosphate hydrolases"/>
    <property type="match status" value="1"/>
</dbReference>
<keyword evidence="5 8" id="KW-1133">Transmembrane helix</keyword>
<comment type="subcellular location">
    <subcellularLocation>
        <location evidence="1">Cell membrane</location>
        <topology evidence="1">Multi-pass membrane protein</topology>
    </subcellularLocation>
</comment>
<feature type="transmembrane region" description="Helical" evidence="8">
    <location>
        <begin position="84"/>
        <end position="105"/>
    </location>
</feature>
<dbReference type="PROSITE" id="PS50929">
    <property type="entry name" value="ABC_TM1F"/>
    <property type="match status" value="1"/>
</dbReference>
<keyword evidence="2 8" id="KW-0812">Transmembrane</keyword>
<dbReference type="SUPFAM" id="SSF90123">
    <property type="entry name" value="ABC transporter transmembrane region"/>
    <property type="match status" value="1"/>
</dbReference>
<evidence type="ECO:0000256" key="7">
    <source>
        <dbReference type="SAM" id="MobiDB-lite"/>
    </source>
</evidence>
<evidence type="ECO:0000313" key="11">
    <source>
        <dbReference type="EMBL" id="GAA3709377.1"/>
    </source>
</evidence>
<feature type="transmembrane region" description="Helical" evidence="8">
    <location>
        <begin position="275"/>
        <end position="297"/>
    </location>
</feature>
<keyword evidence="3" id="KW-0547">Nucleotide-binding</keyword>
<dbReference type="InterPro" id="IPR011527">
    <property type="entry name" value="ABC1_TM_dom"/>
</dbReference>
<evidence type="ECO:0000256" key="4">
    <source>
        <dbReference type="ARBA" id="ARBA00022840"/>
    </source>
</evidence>
<protein>
    <submittedName>
        <fullName evidence="11">ABC transporter ATP-binding protein</fullName>
    </submittedName>
</protein>
<dbReference type="InterPro" id="IPR027417">
    <property type="entry name" value="P-loop_NTPase"/>
</dbReference>
<evidence type="ECO:0000259" key="10">
    <source>
        <dbReference type="PROSITE" id="PS50929"/>
    </source>
</evidence>
<dbReference type="SMART" id="SM00382">
    <property type="entry name" value="AAA"/>
    <property type="match status" value="1"/>
</dbReference>
<feature type="compositionally biased region" description="Pro residues" evidence="7">
    <location>
        <begin position="369"/>
        <end position="378"/>
    </location>
</feature>
<feature type="domain" description="ABC transmembrane type-1" evidence="10">
    <location>
        <begin position="45"/>
        <end position="324"/>
    </location>
</feature>
<evidence type="ECO:0000256" key="6">
    <source>
        <dbReference type="ARBA" id="ARBA00023136"/>
    </source>
</evidence>
<reference evidence="12" key="1">
    <citation type="journal article" date="2019" name="Int. J. Syst. Evol. Microbiol.">
        <title>The Global Catalogue of Microorganisms (GCM) 10K type strain sequencing project: providing services to taxonomists for standard genome sequencing and annotation.</title>
        <authorList>
            <consortium name="The Broad Institute Genomics Platform"/>
            <consortium name="The Broad Institute Genome Sequencing Center for Infectious Disease"/>
            <person name="Wu L."/>
            <person name="Ma J."/>
        </authorList>
    </citation>
    <scope>NUCLEOTIDE SEQUENCE [LARGE SCALE GENOMIC DNA]</scope>
    <source>
        <strain evidence="12">JCM 16904</strain>
    </source>
</reference>
<keyword evidence="12" id="KW-1185">Reference proteome</keyword>
<dbReference type="PROSITE" id="PS50893">
    <property type="entry name" value="ABC_TRANSPORTER_2"/>
    <property type="match status" value="1"/>
</dbReference>
<evidence type="ECO:0000256" key="2">
    <source>
        <dbReference type="ARBA" id="ARBA00022692"/>
    </source>
</evidence>
<dbReference type="RefSeq" id="WP_344893204.1">
    <property type="nucleotide sequence ID" value="NZ_BAAAZP010000203.1"/>
</dbReference>
<evidence type="ECO:0000259" key="9">
    <source>
        <dbReference type="PROSITE" id="PS50893"/>
    </source>
</evidence>
<keyword evidence="4 11" id="KW-0067">ATP-binding</keyword>
<evidence type="ECO:0000256" key="5">
    <source>
        <dbReference type="ARBA" id="ARBA00022989"/>
    </source>
</evidence>